<evidence type="ECO:0000256" key="6">
    <source>
        <dbReference type="RuleBase" id="RU004057"/>
    </source>
</evidence>
<feature type="transmembrane region" description="Helical" evidence="7">
    <location>
        <begin position="191"/>
        <end position="212"/>
    </location>
</feature>
<feature type="transmembrane region" description="Helical" evidence="7">
    <location>
        <begin position="146"/>
        <end position="171"/>
    </location>
</feature>
<comment type="caution">
    <text evidence="9">The sequence shown here is derived from an EMBL/GenBank/DDBJ whole genome shotgun (WGS) entry which is preliminary data.</text>
</comment>
<accession>A0A7Z0VQ18</accession>
<dbReference type="AlphaFoldDB" id="A0A7Z0VQ18"/>
<evidence type="ECO:0000313" key="10">
    <source>
        <dbReference type="Proteomes" id="UP000094769"/>
    </source>
</evidence>
<proteinExistence type="inferred from homology"/>
<keyword evidence="6" id="KW-0653">Protein transport</keyword>
<reference evidence="9 10" key="1">
    <citation type="submission" date="2016-06" db="EMBL/GenBank/DDBJ databases">
        <title>Genome sequence of endosymbiont of Candidatus Endolucinida thiodiazotropha.</title>
        <authorList>
            <person name="Poehlein A."/>
            <person name="Koenig S."/>
            <person name="Heiden S.E."/>
            <person name="Thuermer A."/>
            <person name="Voget S."/>
            <person name="Daniel R."/>
            <person name="Markert S."/>
            <person name="Gros O."/>
            <person name="Schweder T."/>
        </authorList>
    </citation>
    <scope>NUCLEOTIDE SEQUENCE [LARGE SCALE GENOMIC DNA]</scope>
    <source>
        <strain evidence="9 10">COS</strain>
    </source>
</reference>
<dbReference type="EMBL" id="MARB01000001">
    <property type="protein sequence ID" value="ODJ89699.1"/>
    <property type="molecule type" value="Genomic_DNA"/>
</dbReference>
<evidence type="ECO:0000256" key="3">
    <source>
        <dbReference type="ARBA" id="ARBA00022692"/>
    </source>
</evidence>
<dbReference type="RefSeq" id="WP_069120762.1">
    <property type="nucleotide sequence ID" value="NZ_MARB01000001.1"/>
</dbReference>
<keyword evidence="4 7" id="KW-1133">Transmembrane helix</keyword>
<keyword evidence="5 7" id="KW-0472">Membrane</keyword>
<evidence type="ECO:0000256" key="7">
    <source>
        <dbReference type="SAM" id="Phobius"/>
    </source>
</evidence>
<organism evidence="9 10">
    <name type="scientific">Candidatus Thiodiazotropha endolucinida</name>
    <dbReference type="NCBI Taxonomy" id="1655433"/>
    <lineage>
        <taxon>Bacteria</taxon>
        <taxon>Pseudomonadati</taxon>
        <taxon>Pseudomonadota</taxon>
        <taxon>Gammaproteobacteria</taxon>
        <taxon>Chromatiales</taxon>
        <taxon>Sedimenticolaceae</taxon>
        <taxon>Candidatus Thiodiazotropha</taxon>
    </lineage>
</organism>
<dbReference type="GO" id="GO:0005886">
    <property type="term" value="C:plasma membrane"/>
    <property type="evidence" value="ECO:0007669"/>
    <property type="project" value="UniProtKB-SubCell"/>
</dbReference>
<feature type="transmembrane region" description="Helical" evidence="7">
    <location>
        <begin position="7"/>
        <end position="29"/>
    </location>
</feature>
<gene>
    <name evidence="9" type="ORF">CODIS_02590</name>
</gene>
<keyword evidence="6" id="KW-0813">Transport</keyword>
<feature type="transmembrane region" description="Helical" evidence="7">
    <location>
        <begin position="44"/>
        <end position="66"/>
    </location>
</feature>
<name>A0A7Z0VQ18_9GAMM</name>
<evidence type="ECO:0000256" key="5">
    <source>
        <dbReference type="ARBA" id="ARBA00023136"/>
    </source>
</evidence>
<keyword evidence="10" id="KW-1185">Reference proteome</keyword>
<sequence length="246" mass="27244">MRHAKTPYTLVLQWLLLFGILSFISWLFWDQGLLQSALLSDPSHITLIILLLFVLATTHCATRALFLSHENSALDQIIQFTTANPPGPGSNRWWIENKLPVKDSLSGQFIAGIAAMRGSLQVHQPNQDSHLLAQVMAERLRGQHEVGWFICGLLVKLGLLGTVIGFVMMLAPVAELKSFDLSDIQGLLQRMTTGMGVALNTTLMGLSCSMLLGMQYLMLDRAADRLVAEAVEFSETRLLKVADKEQ</sequence>
<keyword evidence="2" id="KW-1003">Cell membrane</keyword>
<comment type="subcellular location">
    <subcellularLocation>
        <location evidence="1">Cell membrane</location>
        <topology evidence="1">Multi-pass membrane protein</topology>
    </subcellularLocation>
    <subcellularLocation>
        <location evidence="6">Membrane</location>
        <topology evidence="6">Multi-pass membrane protein</topology>
    </subcellularLocation>
</comment>
<keyword evidence="3 7" id="KW-0812">Transmembrane</keyword>
<evidence type="ECO:0000259" key="8">
    <source>
        <dbReference type="Pfam" id="PF01618"/>
    </source>
</evidence>
<dbReference type="InterPro" id="IPR002898">
    <property type="entry name" value="MotA_ExbB_proton_chnl"/>
</dbReference>
<evidence type="ECO:0000256" key="2">
    <source>
        <dbReference type="ARBA" id="ARBA00022475"/>
    </source>
</evidence>
<evidence type="ECO:0000256" key="1">
    <source>
        <dbReference type="ARBA" id="ARBA00004651"/>
    </source>
</evidence>
<feature type="domain" description="MotA/TolQ/ExbB proton channel" evidence="8">
    <location>
        <begin position="138"/>
        <end position="229"/>
    </location>
</feature>
<dbReference type="GO" id="GO:0015031">
    <property type="term" value="P:protein transport"/>
    <property type="evidence" value="ECO:0007669"/>
    <property type="project" value="UniProtKB-KW"/>
</dbReference>
<dbReference type="OrthoDB" id="8684834at2"/>
<dbReference type="Pfam" id="PF01618">
    <property type="entry name" value="MotA_ExbB"/>
    <property type="match status" value="1"/>
</dbReference>
<dbReference type="Proteomes" id="UP000094769">
    <property type="component" value="Unassembled WGS sequence"/>
</dbReference>
<evidence type="ECO:0000313" key="9">
    <source>
        <dbReference type="EMBL" id="ODJ89699.1"/>
    </source>
</evidence>
<protein>
    <recommendedName>
        <fullName evidence="8">MotA/TolQ/ExbB proton channel domain-containing protein</fullName>
    </recommendedName>
</protein>
<evidence type="ECO:0000256" key="4">
    <source>
        <dbReference type="ARBA" id="ARBA00022989"/>
    </source>
</evidence>
<comment type="similarity">
    <text evidence="6">Belongs to the exbB/tolQ family.</text>
</comment>